<reference evidence="1" key="1">
    <citation type="submission" date="2018-02" db="EMBL/GenBank/DDBJ databases">
        <title>Rhizophora mucronata_Transcriptome.</title>
        <authorList>
            <person name="Meera S.P."/>
            <person name="Sreeshan A."/>
            <person name="Augustine A."/>
        </authorList>
    </citation>
    <scope>NUCLEOTIDE SEQUENCE</scope>
    <source>
        <tissue evidence="1">Leaf</tissue>
    </source>
</reference>
<evidence type="ECO:0000313" key="1">
    <source>
        <dbReference type="EMBL" id="MBX49754.1"/>
    </source>
</evidence>
<dbReference type="AlphaFoldDB" id="A0A2P2P4R9"/>
<sequence>MLAAGSGGSLHVLFVGAKIGHRISKIESREKIQHLSLSSSLILYFFNPFSCIRLAYLQIDFINTLCMKIL</sequence>
<accession>A0A2P2P4R9</accession>
<protein>
    <submittedName>
        <fullName evidence="1">Uncharacterized protein</fullName>
    </submittedName>
</protein>
<proteinExistence type="predicted"/>
<name>A0A2P2P4R9_RHIMU</name>
<organism evidence="1">
    <name type="scientific">Rhizophora mucronata</name>
    <name type="common">Asiatic mangrove</name>
    <dbReference type="NCBI Taxonomy" id="61149"/>
    <lineage>
        <taxon>Eukaryota</taxon>
        <taxon>Viridiplantae</taxon>
        <taxon>Streptophyta</taxon>
        <taxon>Embryophyta</taxon>
        <taxon>Tracheophyta</taxon>
        <taxon>Spermatophyta</taxon>
        <taxon>Magnoliopsida</taxon>
        <taxon>eudicotyledons</taxon>
        <taxon>Gunneridae</taxon>
        <taxon>Pentapetalae</taxon>
        <taxon>rosids</taxon>
        <taxon>fabids</taxon>
        <taxon>Malpighiales</taxon>
        <taxon>Rhizophoraceae</taxon>
        <taxon>Rhizophora</taxon>
    </lineage>
</organism>
<dbReference type="EMBL" id="GGEC01069270">
    <property type="protein sequence ID" value="MBX49754.1"/>
    <property type="molecule type" value="Transcribed_RNA"/>
</dbReference>